<evidence type="ECO:0000256" key="1">
    <source>
        <dbReference type="ARBA" id="ARBA00008425"/>
    </source>
</evidence>
<feature type="binding site" evidence="5">
    <location>
        <position position="296"/>
    </location>
    <ligand>
        <name>2-oxoglutarate</name>
        <dbReference type="ChEBI" id="CHEBI:16810"/>
    </ligand>
</feature>
<evidence type="ECO:0000313" key="9">
    <source>
        <dbReference type="EMBL" id="EFG07768.1"/>
    </source>
</evidence>
<dbReference type="InterPro" id="IPR014503">
    <property type="entry name" value="Clavaminate_syn-like"/>
</dbReference>
<keyword evidence="10" id="KW-1185">Reference proteome</keyword>
<dbReference type="Gene3D" id="3.60.130.10">
    <property type="entry name" value="Clavaminate synthase-like"/>
    <property type="match status" value="1"/>
</dbReference>
<dbReference type="Proteomes" id="UP000002357">
    <property type="component" value="Chromosome"/>
</dbReference>
<dbReference type="KEGG" id="sclf:BB341_15030"/>
<dbReference type="GeneID" id="93730751"/>
<accession>B5GTG6</accession>
<feature type="binding site" evidence="5">
    <location>
        <position position="174"/>
    </location>
    <ligand>
        <name>2-oxoglutarate</name>
        <dbReference type="ChEBI" id="CHEBI:16810"/>
    </ligand>
</feature>
<name>B5GTG6_STRCL</name>
<evidence type="ECO:0000313" key="10">
    <source>
        <dbReference type="Proteomes" id="UP000002357"/>
    </source>
</evidence>
<gene>
    <name evidence="9" type="ORF">SCLAV_2696</name>
</gene>
<evidence type="ECO:0000259" key="8">
    <source>
        <dbReference type="Pfam" id="PF02668"/>
    </source>
</evidence>
<dbReference type="eggNOG" id="COG2175">
    <property type="taxonomic scope" value="Bacteria"/>
</dbReference>
<feature type="binding site" evidence="5">
    <location>
        <position position="300"/>
    </location>
    <ligand>
        <name>2-oxoglutarate</name>
        <dbReference type="ChEBI" id="CHEBI:16810"/>
    </ligand>
</feature>
<protein>
    <submittedName>
        <fullName evidence="9">Putative oxygenase</fullName>
    </submittedName>
</protein>
<feature type="binding site" evidence="6">
    <location>
        <position position="282"/>
    </location>
    <ligand>
        <name>Fe cation</name>
        <dbReference type="ChEBI" id="CHEBI:24875"/>
    </ligand>
</feature>
<evidence type="ECO:0000256" key="7">
    <source>
        <dbReference type="SAM" id="MobiDB-lite"/>
    </source>
</evidence>
<dbReference type="GO" id="GO:0016491">
    <property type="term" value="F:oxidoreductase activity"/>
    <property type="evidence" value="ECO:0007669"/>
    <property type="project" value="UniProtKB-KW"/>
</dbReference>
<feature type="region of interest" description="Disordered" evidence="7">
    <location>
        <begin position="307"/>
        <end position="331"/>
    </location>
</feature>
<evidence type="ECO:0000256" key="3">
    <source>
        <dbReference type="ARBA" id="ARBA00023002"/>
    </source>
</evidence>
<dbReference type="InterPro" id="IPR042098">
    <property type="entry name" value="TauD-like_sf"/>
</dbReference>
<dbReference type="EMBL" id="CM000913">
    <property type="protein sequence ID" value="EFG07768.1"/>
    <property type="molecule type" value="Genomic_DNA"/>
</dbReference>
<keyword evidence="4 6" id="KW-0408">Iron</keyword>
<evidence type="ECO:0000256" key="5">
    <source>
        <dbReference type="PIRSR" id="PIRSR019543-1"/>
    </source>
</evidence>
<dbReference type="InterPro" id="IPR003819">
    <property type="entry name" value="TauD/TfdA-like"/>
</dbReference>
<evidence type="ECO:0000256" key="2">
    <source>
        <dbReference type="ARBA" id="ARBA00022723"/>
    </source>
</evidence>
<evidence type="ECO:0000256" key="6">
    <source>
        <dbReference type="PIRSR" id="PIRSR019543-2"/>
    </source>
</evidence>
<keyword evidence="3" id="KW-0560">Oxidoreductase</keyword>
<dbReference type="GO" id="GO:0005506">
    <property type="term" value="F:iron ion binding"/>
    <property type="evidence" value="ECO:0007669"/>
    <property type="project" value="InterPro"/>
</dbReference>
<feature type="domain" description="TauD/TfdA-like" evidence="8">
    <location>
        <begin position="105"/>
        <end position="301"/>
    </location>
</feature>
<feature type="binding site" evidence="6">
    <location>
        <position position="148"/>
    </location>
    <ligand>
        <name>Fe cation</name>
        <dbReference type="ChEBI" id="CHEBI:24875"/>
    </ligand>
</feature>
<proteinExistence type="inferred from homology"/>
<dbReference type="STRING" id="1901.BB341_15030"/>
<dbReference type="PIRSF" id="PIRSF019543">
    <property type="entry name" value="Clavaminate_syn"/>
    <property type="match status" value="1"/>
</dbReference>
<evidence type="ECO:0000256" key="4">
    <source>
        <dbReference type="ARBA" id="ARBA00023004"/>
    </source>
</evidence>
<dbReference type="Pfam" id="PF02668">
    <property type="entry name" value="TauD"/>
    <property type="match status" value="1"/>
</dbReference>
<organism evidence="9 10">
    <name type="scientific">Streptomyces clavuligerus</name>
    <dbReference type="NCBI Taxonomy" id="1901"/>
    <lineage>
        <taxon>Bacteria</taxon>
        <taxon>Bacillati</taxon>
        <taxon>Actinomycetota</taxon>
        <taxon>Actinomycetes</taxon>
        <taxon>Kitasatosporales</taxon>
        <taxon>Streptomycetaceae</taxon>
        <taxon>Streptomyces</taxon>
    </lineage>
</organism>
<dbReference type="AlphaFoldDB" id="B5GTG6"/>
<comment type="similarity">
    <text evidence="1">Belongs to the clavaminate synthase family.</text>
</comment>
<sequence>MSTAAAPARQLDPGSTAEINQAARALLAEFGTSATSPRLLERVAGTAASLGDGVRHHCRPVDTEDGLFVLRGLTVDDASAGPTPAGWASAGDSGAVHDLTLLLLATVMGNPIAWEGQQNGRFVHNIVPSPGHEAEQTGASSSVLLSPHTEDAFHPGRAHLLMLGCMRNHDRIATTAASIRRVRLSDEDVALLSRPVLPILPDDAYAQAQGYADEAPVPVPVLHTADEGLTLRFDPAYTPLEQAGEDWRAAYGRLEDELARVATAVSLDPGEVLVVDNDLVVHGRVPFTARYDGTDRWLKRASVRVPGRATRPPAEDAEHGYGQQALEAHVR</sequence>
<dbReference type="OrthoDB" id="3872700at2"/>
<dbReference type="RefSeq" id="WP_003955050.1">
    <property type="nucleotide sequence ID" value="NZ_CM000913.1"/>
</dbReference>
<reference evidence="9 10" key="1">
    <citation type="journal article" date="2010" name="Genome Biol. Evol.">
        <title>The sequence of a 1.8-mb bacterial linear plasmid reveals a rich evolutionary reservoir of secondary metabolic pathways.</title>
        <authorList>
            <person name="Medema M.H."/>
            <person name="Trefzer A."/>
            <person name="Kovalchuk A."/>
            <person name="van den Berg M."/>
            <person name="Mueller U."/>
            <person name="Heijne W."/>
            <person name="Wu L."/>
            <person name="Alam M.T."/>
            <person name="Ronning C.M."/>
            <person name="Nierman W.C."/>
            <person name="Bovenberg R.A.L."/>
            <person name="Breitling R."/>
            <person name="Takano E."/>
        </authorList>
    </citation>
    <scope>NUCLEOTIDE SEQUENCE [LARGE SCALE GENOMIC DNA]</scope>
    <source>
        <strain evidence="10">ATCC 27064 / DSM 738 / JCM 4710 / NBRC 13307 / NCIMB 12785 / NRRL 3585 / VKM Ac-602</strain>
    </source>
</reference>
<keyword evidence="2 6" id="KW-0479">Metal-binding</keyword>
<feature type="binding site" evidence="6">
    <location>
        <position position="150"/>
    </location>
    <ligand>
        <name>Fe cation</name>
        <dbReference type="ChEBI" id="CHEBI:24875"/>
    </ligand>
</feature>
<dbReference type="SUPFAM" id="SSF51197">
    <property type="entry name" value="Clavaminate synthase-like"/>
    <property type="match status" value="1"/>
</dbReference>